<keyword evidence="5" id="KW-0472">Membrane</keyword>
<feature type="domain" description="GREB1-like second" evidence="9">
    <location>
        <begin position="394"/>
        <end position="635"/>
    </location>
</feature>
<keyword evidence="3" id="KW-0812">Transmembrane</keyword>
<feature type="compositionally biased region" description="Polar residues" evidence="6">
    <location>
        <begin position="389"/>
        <end position="398"/>
    </location>
</feature>
<feature type="region of interest" description="Disordered" evidence="6">
    <location>
        <begin position="1"/>
        <end position="37"/>
    </location>
</feature>
<feature type="compositionally biased region" description="Polar residues" evidence="6">
    <location>
        <begin position="118"/>
        <end position="128"/>
    </location>
</feature>
<evidence type="ECO:0000256" key="2">
    <source>
        <dbReference type="ARBA" id="ARBA00009148"/>
    </source>
</evidence>
<dbReference type="InterPro" id="IPR049100">
    <property type="entry name" value="TAGT"/>
</dbReference>
<evidence type="ECO:0000259" key="11">
    <source>
        <dbReference type="Pfam" id="PF20692"/>
    </source>
</evidence>
<feature type="region of interest" description="Disordered" evidence="6">
    <location>
        <begin position="1360"/>
        <end position="1389"/>
    </location>
</feature>
<dbReference type="InterPro" id="IPR046927">
    <property type="entry name" value="GREB1-like_C"/>
</dbReference>
<dbReference type="Pfam" id="PF20267">
    <property type="entry name" value="GREB1_C"/>
    <property type="match status" value="1"/>
</dbReference>
<evidence type="ECO:0000313" key="12">
    <source>
        <dbReference type="EMBL" id="RMX47051.1"/>
    </source>
</evidence>
<feature type="domain" description="TET-Associated Glycosyltransferase" evidence="10">
    <location>
        <begin position="1602"/>
        <end position="1831"/>
    </location>
</feature>
<feature type="region of interest" description="Disordered" evidence="6">
    <location>
        <begin position="1287"/>
        <end position="1316"/>
    </location>
</feature>
<reference evidence="12 13" key="1">
    <citation type="journal article" date="2018" name="Sci. Rep.">
        <title>Comparative analysis of the Pocillopora damicornis genome highlights role of immune system in coral evolution.</title>
        <authorList>
            <person name="Cunning R."/>
            <person name="Bay R.A."/>
            <person name="Gillette P."/>
            <person name="Baker A.C."/>
            <person name="Traylor-Knowles N."/>
        </authorList>
    </citation>
    <scope>NUCLEOTIDE SEQUENCE [LARGE SCALE GENOMIC DNA]</scope>
    <source>
        <strain evidence="12">RSMAS</strain>
        <tissue evidence="12">Whole animal</tissue>
    </source>
</reference>
<feature type="region of interest" description="Disordered" evidence="6">
    <location>
        <begin position="1835"/>
        <end position="1862"/>
    </location>
</feature>
<feature type="domain" description="GREB1-like C-terminal" evidence="8">
    <location>
        <begin position="1860"/>
        <end position="2015"/>
    </location>
</feature>
<feature type="domain" description="GREB1-like circularly permuted SF2 helicase" evidence="11">
    <location>
        <begin position="712"/>
        <end position="1422"/>
    </location>
</feature>
<dbReference type="PANTHER" id="PTHR15720">
    <property type="entry name" value="GREB1-RELATED"/>
    <property type="match status" value="1"/>
</dbReference>
<evidence type="ECO:0000256" key="5">
    <source>
        <dbReference type="ARBA" id="ARBA00023136"/>
    </source>
</evidence>
<keyword evidence="13" id="KW-1185">Reference proteome</keyword>
<organism evidence="12 13">
    <name type="scientific">Pocillopora damicornis</name>
    <name type="common">Cauliflower coral</name>
    <name type="synonym">Millepora damicornis</name>
    <dbReference type="NCBI Taxonomy" id="46731"/>
    <lineage>
        <taxon>Eukaryota</taxon>
        <taxon>Metazoa</taxon>
        <taxon>Cnidaria</taxon>
        <taxon>Anthozoa</taxon>
        <taxon>Hexacorallia</taxon>
        <taxon>Scleractinia</taxon>
        <taxon>Astrocoeniina</taxon>
        <taxon>Pocilloporidae</taxon>
        <taxon>Pocillopora</taxon>
    </lineage>
</organism>
<protein>
    <recommendedName>
        <fullName evidence="14">GREB1-like protein</fullName>
    </recommendedName>
</protein>
<feature type="domain" description="GREB1 N-terminal" evidence="7">
    <location>
        <begin position="147"/>
        <end position="278"/>
    </location>
</feature>
<feature type="region of interest" description="Disordered" evidence="6">
    <location>
        <begin position="299"/>
        <end position="402"/>
    </location>
</feature>
<feature type="region of interest" description="Disordered" evidence="6">
    <location>
        <begin position="89"/>
        <end position="128"/>
    </location>
</feature>
<evidence type="ECO:0000259" key="7">
    <source>
        <dbReference type="Pfam" id="PF15782"/>
    </source>
</evidence>
<evidence type="ECO:0008006" key="14">
    <source>
        <dbReference type="Google" id="ProtNLM"/>
    </source>
</evidence>
<dbReference type="InterPro" id="IPR028422">
    <property type="entry name" value="GREB1"/>
</dbReference>
<dbReference type="EMBL" id="RCHS01002511">
    <property type="protein sequence ID" value="RMX47051.1"/>
    <property type="molecule type" value="Genomic_DNA"/>
</dbReference>
<dbReference type="GO" id="GO:0016020">
    <property type="term" value="C:membrane"/>
    <property type="evidence" value="ECO:0007669"/>
    <property type="project" value="UniProtKB-SubCell"/>
</dbReference>
<evidence type="ECO:0000313" key="13">
    <source>
        <dbReference type="Proteomes" id="UP000275408"/>
    </source>
</evidence>
<dbReference type="Pfam" id="PF15782">
    <property type="entry name" value="GREB1_N"/>
    <property type="match status" value="1"/>
</dbReference>
<dbReference type="InterPro" id="IPR046926">
    <property type="entry name" value="GREB1_N"/>
</dbReference>
<feature type="compositionally biased region" description="Polar residues" evidence="6">
    <location>
        <begin position="324"/>
        <end position="336"/>
    </location>
</feature>
<feature type="region of interest" description="Disordered" evidence="6">
    <location>
        <begin position="1137"/>
        <end position="1170"/>
    </location>
</feature>
<dbReference type="InterPro" id="IPR048659">
    <property type="entry name" value="GREB1-like_2nd"/>
</dbReference>
<comment type="subcellular location">
    <subcellularLocation>
        <location evidence="1">Membrane</location>
        <topology evidence="1">Single-pass membrane protein</topology>
    </subcellularLocation>
</comment>
<evidence type="ECO:0000256" key="6">
    <source>
        <dbReference type="SAM" id="MobiDB-lite"/>
    </source>
</evidence>
<feature type="compositionally biased region" description="Polar residues" evidence="6">
    <location>
        <begin position="89"/>
        <end position="99"/>
    </location>
</feature>
<dbReference type="Pfam" id="PF20688">
    <property type="entry name" value="GREB1_2nd"/>
    <property type="match status" value="1"/>
</dbReference>
<dbReference type="OMA" id="SEYSVEW"/>
<feature type="compositionally biased region" description="Polar residues" evidence="6">
    <location>
        <begin position="347"/>
        <end position="357"/>
    </location>
</feature>
<evidence type="ECO:0000256" key="4">
    <source>
        <dbReference type="ARBA" id="ARBA00022989"/>
    </source>
</evidence>
<comment type="caution">
    <text evidence="12">The sequence shown here is derived from an EMBL/GenBank/DDBJ whole genome shotgun (WGS) entry which is preliminary data.</text>
</comment>
<name>A0A3M6U0E5_POCDA</name>
<feature type="compositionally biased region" description="Low complexity" evidence="6">
    <location>
        <begin position="1139"/>
        <end position="1154"/>
    </location>
</feature>
<evidence type="ECO:0000256" key="1">
    <source>
        <dbReference type="ARBA" id="ARBA00004167"/>
    </source>
</evidence>
<dbReference type="Pfam" id="PF20691">
    <property type="entry name" value="TAGT"/>
    <property type="match status" value="1"/>
</dbReference>
<gene>
    <name evidence="12" type="ORF">pdam_00009629</name>
</gene>
<dbReference type="Proteomes" id="UP000275408">
    <property type="component" value="Unassembled WGS sequence"/>
</dbReference>
<sequence>MSDPRYRNKHRSLWPPRRVSTRLSTSQGTIHYDTPHHYDNSSAVASSTGVEIPADTVIVHLPGVSPSRSSAKDGHEDSPRLMQLLQSRTPPMSVSQTVCSDMPSDAQLSSDEDESHSGTRSSPYVNVHSTEAHPAVTESFVRSSGMHSRPVQTGPICTSPGFCQAGGELRLAYLNSKLVQVSEGFILVGAKSPMLPGMMLVAEVDKRFLPDEKNNVTMLGFSGNCIGCGAKGFRYFTEFSSHINLKLATQPKKQKHLKYYIVTEPSGRLRKGLAIPWKVEGRKRTFPLTGPYVPAAYTSAKTEPSSEMPRPHVTSAPHHLLPRQSHSPSVSRQGSASPRDEGLLLKPSSSQSTQAEQSYHPVMSVKRRRWGSVGSESPLESDDGHSSDTARSSAQGSDSGELPSTPWLTAACGVRPVLLLCQHSIPKIPCSVEDIIISDLLVGCFNPPLVSDRNQFGNMSGVYSTGSAASAESQIARSYYNSVPNLTTQMAVLLMVQYLSHFVHDDRISREDVESLLQDARLELTATAQQQSQSHLLAQSNAVTHVQLPVLASLTAANSKGRVKIVSSPVSLDNAIFRALKFVLEIHRHNQSKFPKVPVPDFIFVLAISQKKSPEFCVLVTSVLQAKYLSEAMIGHPVGARIVDNLSRLEQLFKLSSDALEQMIGNFEEAMGQGQFVFVPFNGFARTKVVAEEASKLEPRAPASAYPHQRDTLFTSQHLIAKQLLAQVCTIGENINSLDLNSFTAVSMAIIVPPLTTLFNQTTERLSKSELLTELDLETVEIAALFKTASKYVIKHSGKDETEGELFELLKQVQSQPKVLFVVTFDQAQFYASPQGVLDLPYYKEFLEARNVIVLFVTATPYLFQTNCSFVDPNNEVYWSDIRNETDGVSSSVVENVHNLETNEGTYFGMKEYCESIKWTHQFPLVRQDDAFEKMAVRTSRTTDDVNLSVLRCYLLIRHYCAAIMWSAGIKPAEPHCTLKTIQIMREIIESPVHNADGSGAMLVIRIPSLELSNLAFESLKNTRDRLGFQFRFAIIHDNGYSELEIEEYFLTRLRWWREHRGASEGRSEPAEEWSPKCFEDLHDLPCIIIISGRERPGDTFPRSLKYIDLRLIDRGFVYRSSLELEFSAIACYIGSGSGSRSVDGSSESSGPTSADGKDESNTGSGTVCRTSHYSSNYPLPVILVSRSVFKAFQSDFYGYPKHLLLPTTPQTRWAGLGRPPVVTSNPRHQSLYYREWTEPKPKQVPGPQQDSANRQPVITLRSASGVVISPDIADVVEEDGMSAVESFAESNRMTSMSTSEGEESGGEDSKSAVENGVTKKPRNDLEAGEKQGHQPVFGAALLHRLYGMAASPRQDSINGEAVVHSSSSRDEAEPARTERYHPRSILFSGPPQVGKTHAYLHFVRLLHQMVQKLRRVDVYDETISIPDESSSQTTPTPLENDQERMAWPVYKEVSKLPFNCVLREHRSSGTSQLRINASIMNTVSGDTSGQPLSIKLSPGRPTCPMMLSNWAAYDIYHHCDSCRNYREGMGMNTSLSCVYTLQCGEKLQFIIPHRCLHSFTFTKEKQLRSFRLPVVLTEGRGEVVKPLKTESGGTVGVVKSPIMMPSTGRHEYGLLNLYHAFEGEDHTLLVFVKHQEMALYQKTWPNHVIVGLPVSADTQGLGAARYYIKEFATENWLVERERHAIDGKRGQDVWPFIVMMDDSCVMWQNLLKQTKEEPSVKEVEGPSFVMTSLWRVLQHLENTPDLLNYGMLGLQQYSADASIPVSQGSFSHCPLHTTVMLNLSKLQGIKYNPNRYWWEDLDLSLHVLASGIPTCRFNHLVVAKKRIQTGGAVAFNEEPAQSADKGSPNRETHPGDLLVTAPDREDTPYLSVPAYYLLERYLELMGSVRLFPEAVDKPEHPVLVVDCYVNLGPRVCLEFVSSHGWDKSKKKDNEGIRYGGLLLYFCSRSVSAAFLSQFKFAPGSRLCLVCQDRNTLRQEVARLDLEDHWRFRLRDEFQTANSPDEPALYFLTGRYDAQEN</sequence>
<feature type="compositionally biased region" description="Basic and acidic residues" evidence="6">
    <location>
        <begin position="1368"/>
        <end position="1382"/>
    </location>
</feature>
<proteinExistence type="inferred from homology"/>
<comment type="similarity">
    <text evidence="2">Belongs to the GREB1 family.</text>
</comment>
<dbReference type="PANTHER" id="PTHR15720:SF14">
    <property type="entry name" value="GREB1-LIKE PROTEIN"/>
    <property type="match status" value="1"/>
</dbReference>
<evidence type="ECO:0000259" key="8">
    <source>
        <dbReference type="Pfam" id="PF20267"/>
    </source>
</evidence>
<evidence type="ECO:0000259" key="9">
    <source>
        <dbReference type="Pfam" id="PF20688"/>
    </source>
</evidence>
<dbReference type="OrthoDB" id="9989163at2759"/>
<keyword evidence="4" id="KW-1133">Transmembrane helix</keyword>
<dbReference type="InterPro" id="IPR048657">
    <property type="entry name" value="GREB1-like_cpSF2"/>
</dbReference>
<accession>A0A3M6U0E5</accession>
<evidence type="ECO:0000259" key="10">
    <source>
        <dbReference type="Pfam" id="PF20691"/>
    </source>
</evidence>
<evidence type="ECO:0000256" key="3">
    <source>
        <dbReference type="ARBA" id="ARBA00022692"/>
    </source>
</evidence>
<dbReference type="Pfam" id="PF20692">
    <property type="entry name" value="cpSF2-GREB1"/>
    <property type="match status" value="1"/>
</dbReference>